<dbReference type="PROSITE" id="PS50885">
    <property type="entry name" value="HAMP"/>
    <property type="match status" value="1"/>
</dbReference>
<organism evidence="14 15">
    <name type="scientific">Agrobacterium albertimagni AOL15</name>
    <dbReference type="NCBI Taxonomy" id="1156935"/>
    <lineage>
        <taxon>Bacteria</taxon>
        <taxon>Pseudomonadati</taxon>
        <taxon>Pseudomonadota</taxon>
        <taxon>Alphaproteobacteria</taxon>
        <taxon>Hyphomicrobiales</taxon>
        <taxon>Rhizobiaceae</taxon>
        <taxon>Rhizobium/Agrobacterium group</taxon>
        <taxon>Agrobacterium</taxon>
    </lineage>
</organism>
<evidence type="ECO:0000259" key="12">
    <source>
        <dbReference type="PROSITE" id="PS50109"/>
    </source>
</evidence>
<keyword evidence="5" id="KW-0808">Transferase</keyword>
<feature type="transmembrane region" description="Helical" evidence="11">
    <location>
        <begin position="162"/>
        <end position="182"/>
    </location>
</feature>
<dbReference type="CDD" id="cd00082">
    <property type="entry name" value="HisKA"/>
    <property type="match status" value="1"/>
</dbReference>
<dbReference type="Pfam" id="PF00512">
    <property type="entry name" value="HisKA"/>
    <property type="match status" value="1"/>
</dbReference>
<dbReference type="Gene3D" id="3.30.565.10">
    <property type="entry name" value="Histidine kinase-like ATPase, C-terminal domain"/>
    <property type="match status" value="1"/>
</dbReference>
<feature type="domain" description="Histidine kinase" evidence="12">
    <location>
        <begin position="244"/>
        <end position="437"/>
    </location>
</feature>
<dbReference type="PROSITE" id="PS50109">
    <property type="entry name" value="HIS_KIN"/>
    <property type="match status" value="1"/>
</dbReference>
<dbReference type="GO" id="GO:0005886">
    <property type="term" value="C:plasma membrane"/>
    <property type="evidence" value="ECO:0007669"/>
    <property type="project" value="TreeGrafter"/>
</dbReference>
<accession>K2PL56</accession>
<dbReference type="Pfam" id="PF02518">
    <property type="entry name" value="HATPase_c"/>
    <property type="match status" value="1"/>
</dbReference>
<proteinExistence type="predicted"/>
<evidence type="ECO:0000256" key="3">
    <source>
        <dbReference type="ARBA" id="ARBA00012438"/>
    </source>
</evidence>
<dbReference type="InterPro" id="IPR050428">
    <property type="entry name" value="TCS_sensor_his_kinase"/>
</dbReference>
<evidence type="ECO:0000256" key="10">
    <source>
        <dbReference type="ARBA" id="ARBA00023136"/>
    </source>
</evidence>
<evidence type="ECO:0000256" key="11">
    <source>
        <dbReference type="SAM" id="Phobius"/>
    </source>
</evidence>
<dbReference type="EC" id="2.7.13.3" evidence="3"/>
<dbReference type="PANTHER" id="PTHR45436">
    <property type="entry name" value="SENSOR HISTIDINE KINASE YKOH"/>
    <property type="match status" value="1"/>
</dbReference>
<dbReference type="eggNOG" id="COG2205">
    <property type="taxonomic scope" value="Bacteria"/>
</dbReference>
<name>K2PL56_9HYPH</name>
<evidence type="ECO:0000256" key="2">
    <source>
        <dbReference type="ARBA" id="ARBA00004141"/>
    </source>
</evidence>
<dbReference type="EMBL" id="ALJF01000001">
    <property type="protein sequence ID" value="EKF61668.1"/>
    <property type="molecule type" value="Genomic_DNA"/>
</dbReference>
<feature type="domain" description="HAMP" evidence="13">
    <location>
        <begin position="183"/>
        <end position="236"/>
    </location>
</feature>
<dbReference type="STRING" id="1156935.QWE_00660"/>
<keyword evidence="8 11" id="KW-1133">Transmembrane helix</keyword>
<dbReference type="AlphaFoldDB" id="K2PL56"/>
<reference evidence="14 15" key="1">
    <citation type="journal article" date="2012" name="J. Bacteriol.">
        <title>Draft Genome Sequence of Agrobacterium albertimagni Strain AOL15.</title>
        <authorList>
            <person name="Trimble W.L."/>
            <person name="Phung le T."/>
            <person name="Meyer F."/>
            <person name="Gilbert J.A."/>
            <person name="Silver S."/>
        </authorList>
    </citation>
    <scope>NUCLEOTIDE SEQUENCE [LARGE SCALE GENOMIC DNA]</scope>
    <source>
        <strain evidence="14 15">AOL15</strain>
    </source>
</reference>
<keyword evidence="15" id="KW-1185">Reference proteome</keyword>
<dbReference type="PATRIC" id="fig|1156935.5.peg.132"/>
<evidence type="ECO:0000256" key="9">
    <source>
        <dbReference type="ARBA" id="ARBA00023012"/>
    </source>
</evidence>
<keyword evidence="9" id="KW-0902">Two-component regulatory system</keyword>
<evidence type="ECO:0000256" key="8">
    <source>
        <dbReference type="ARBA" id="ARBA00022989"/>
    </source>
</evidence>
<comment type="subcellular location">
    <subcellularLocation>
        <location evidence="2">Membrane</location>
        <topology evidence="2">Multi-pass membrane protein</topology>
    </subcellularLocation>
</comment>
<evidence type="ECO:0000256" key="7">
    <source>
        <dbReference type="ARBA" id="ARBA00022777"/>
    </source>
</evidence>
<dbReference type="RefSeq" id="WP_006724123.1">
    <property type="nucleotide sequence ID" value="NZ_ALJF01000001.1"/>
</dbReference>
<dbReference type="SMART" id="SM00387">
    <property type="entry name" value="HATPase_c"/>
    <property type="match status" value="1"/>
</dbReference>
<dbReference type="PRINTS" id="PR00344">
    <property type="entry name" value="BCTRLSENSOR"/>
</dbReference>
<dbReference type="Proteomes" id="UP000007123">
    <property type="component" value="Unassembled WGS sequence"/>
</dbReference>
<dbReference type="InterPro" id="IPR004358">
    <property type="entry name" value="Sig_transdc_His_kin-like_C"/>
</dbReference>
<comment type="caution">
    <text evidence="14">The sequence shown here is derived from an EMBL/GenBank/DDBJ whole genome shotgun (WGS) entry which is preliminary data.</text>
</comment>
<dbReference type="InterPro" id="IPR003660">
    <property type="entry name" value="HAMP_dom"/>
</dbReference>
<feature type="transmembrane region" description="Helical" evidence="11">
    <location>
        <begin position="12"/>
        <end position="34"/>
    </location>
</feature>
<evidence type="ECO:0000313" key="15">
    <source>
        <dbReference type="Proteomes" id="UP000007123"/>
    </source>
</evidence>
<dbReference type="OrthoDB" id="9809329at2"/>
<evidence type="ECO:0000256" key="6">
    <source>
        <dbReference type="ARBA" id="ARBA00022692"/>
    </source>
</evidence>
<dbReference type="PANTHER" id="PTHR45436:SF15">
    <property type="entry name" value="SENSOR HISTIDINE KINASE CUSS"/>
    <property type="match status" value="1"/>
</dbReference>
<dbReference type="InterPro" id="IPR036890">
    <property type="entry name" value="HATPase_C_sf"/>
</dbReference>
<sequence length="437" mass="48224">MKPRSLKRALIIYPLTFHFVALYIGVAILVYVAIRVDSGGPYADQQITAVIAQAIKRDDAGRLSIVMTPELQQLRANSPTLWFVAEDSDRQTVSLGSVPPLYQSFVGQLSELSYAQMRDREAPYELAAVIRRERSNIGELTIMGHGALSELSFMVLMASNTFAIPIFLMLLLTSLIVTPWIVKRSLGGVVRVAQEAEQIDINSRGHRLDAQNVPSEILPLIRAFNNALSRLDDGYERQRRFIASASHELRTPLAILRSKIESSKTPAVQELNQDVHRLATLTEQLLDLERLDIDTNFETIDLASLVRQVVADLAPIVIAQGCKMEVKVVRRGVCRGDSAALERVVSNLIQNAVHHGGKSVLVRINGAVLEVEDDGPGIPPDERERVFEPFHRLHPRQSGTGLGLNLVKEVITRHEGQVSILDGALGGALIRIALVES</sequence>
<dbReference type="InterPro" id="IPR003661">
    <property type="entry name" value="HisK_dim/P_dom"/>
</dbReference>
<dbReference type="SUPFAM" id="SSF47384">
    <property type="entry name" value="Homodimeric domain of signal transducing histidine kinase"/>
    <property type="match status" value="1"/>
</dbReference>
<keyword evidence="6 11" id="KW-0812">Transmembrane</keyword>
<evidence type="ECO:0000259" key="13">
    <source>
        <dbReference type="PROSITE" id="PS50885"/>
    </source>
</evidence>
<dbReference type="InterPro" id="IPR003594">
    <property type="entry name" value="HATPase_dom"/>
</dbReference>
<dbReference type="SUPFAM" id="SSF55874">
    <property type="entry name" value="ATPase domain of HSP90 chaperone/DNA topoisomerase II/histidine kinase"/>
    <property type="match status" value="1"/>
</dbReference>
<dbReference type="Gene3D" id="1.10.287.130">
    <property type="match status" value="1"/>
</dbReference>
<evidence type="ECO:0000256" key="1">
    <source>
        <dbReference type="ARBA" id="ARBA00000085"/>
    </source>
</evidence>
<dbReference type="SMART" id="SM00388">
    <property type="entry name" value="HisKA"/>
    <property type="match status" value="1"/>
</dbReference>
<comment type="catalytic activity">
    <reaction evidence="1">
        <text>ATP + protein L-histidine = ADP + protein N-phospho-L-histidine.</text>
        <dbReference type="EC" id="2.7.13.3"/>
    </reaction>
</comment>
<dbReference type="InterPro" id="IPR005467">
    <property type="entry name" value="His_kinase_dom"/>
</dbReference>
<gene>
    <name evidence="14" type="ORF">QWE_00660</name>
</gene>
<keyword evidence="4" id="KW-0597">Phosphoprotein</keyword>
<keyword evidence="7" id="KW-0418">Kinase</keyword>
<protein>
    <recommendedName>
        <fullName evidence="3">histidine kinase</fullName>
        <ecNumber evidence="3">2.7.13.3</ecNumber>
    </recommendedName>
</protein>
<dbReference type="GO" id="GO:0000155">
    <property type="term" value="F:phosphorelay sensor kinase activity"/>
    <property type="evidence" value="ECO:0007669"/>
    <property type="project" value="InterPro"/>
</dbReference>
<keyword evidence="10 11" id="KW-0472">Membrane</keyword>
<evidence type="ECO:0000256" key="4">
    <source>
        <dbReference type="ARBA" id="ARBA00022553"/>
    </source>
</evidence>
<dbReference type="InterPro" id="IPR036097">
    <property type="entry name" value="HisK_dim/P_sf"/>
</dbReference>
<evidence type="ECO:0000313" key="14">
    <source>
        <dbReference type="EMBL" id="EKF61668.1"/>
    </source>
</evidence>
<evidence type="ECO:0000256" key="5">
    <source>
        <dbReference type="ARBA" id="ARBA00022679"/>
    </source>
</evidence>
<dbReference type="CDD" id="cd00075">
    <property type="entry name" value="HATPase"/>
    <property type="match status" value="1"/>
</dbReference>